<sequence>MRAVIYARVSTEEQAKHNFSLESQVDLSRKWVVDHKFELACEPFVDAGESAKTMNRKALARLLEYCRTHKGRVDAVLIYKIDRIARNMADHVAIRSLLSQYGVRIYSVTEPIGGDNSTSKLLENVMASFAQFDNDAKSERTKDGINKRVSKGEISWVAPVGYNNIMKPGGHKTIVPDPERAPMVKKLFEEYAKGIYKESEITRMANNLGFTTSKDTGTFVHKGAEKQGVFEPLITTELFERVQFYIRNKSGRLTNHPKRALNPDFPLRVTARCVCGGRFTGSWSRGQLGGRYAYYHCAKCHKKSVKKEVFEQHFMEFLTQLAPKKEEMGMFRASIIDYWQGKHNELNTDIATIDRNIEKDH</sequence>
<dbReference type="SMART" id="SM00857">
    <property type="entry name" value="Resolvase"/>
    <property type="match status" value="1"/>
</dbReference>
<feature type="domain" description="Recombinase" evidence="7">
    <location>
        <begin position="159"/>
        <end position="253"/>
    </location>
</feature>
<feature type="active site" description="O-(5'-phospho-DNA)-serine intermediate" evidence="4 5">
    <location>
        <position position="10"/>
    </location>
</feature>
<accession>A0A0G1CGY2</accession>
<dbReference type="Pfam" id="PF00239">
    <property type="entry name" value="Resolvase"/>
    <property type="match status" value="1"/>
</dbReference>
<dbReference type="InterPro" id="IPR050639">
    <property type="entry name" value="SSR_resolvase"/>
</dbReference>
<dbReference type="PROSITE" id="PS00397">
    <property type="entry name" value="RECOMBINASES_1"/>
    <property type="match status" value="1"/>
</dbReference>
<name>A0A0G1CGY2_9BACT</name>
<dbReference type="InterPro" id="IPR011109">
    <property type="entry name" value="DNA_bind_recombinase_dom"/>
</dbReference>
<dbReference type="PANTHER" id="PTHR30461:SF23">
    <property type="entry name" value="DNA RECOMBINASE-RELATED"/>
    <property type="match status" value="1"/>
</dbReference>
<proteinExistence type="predicted"/>
<dbReference type="InterPro" id="IPR006118">
    <property type="entry name" value="Recombinase_CS"/>
</dbReference>
<dbReference type="InterPro" id="IPR006119">
    <property type="entry name" value="Resolv_N"/>
</dbReference>
<dbReference type="Gene3D" id="3.90.1750.20">
    <property type="entry name" value="Putative Large Serine Recombinase, Chain B, Domain 2"/>
    <property type="match status" value="1"/>
</dbReference>
<dbReference type="CDD" id="cd00338">
    <property type="entry name" value="Ser_Recombinase"/>
    <property type="match status" value="1"/>
</dbReference>
<dbReference type="PROSITE" id="PS51737">
    <property type="entry name" value="RECOMBINASE_DNA_BIND"/>
    <property type="match status" value="1"/>
</dbReference>
<dbReference type="EMBL" id="LCFD01000025">
    <property type="protein sequence ID" value="KKS84719.1"/>
    <property type="molecule type" value="Genomic_DNA"/>
</dbReference>
<dbReference type="InterPro" id="IPR036162">
    <property type="entry name" value="Resolvase-like_N_sf"/>
</dbReference>
<evidence type="ECO:0000256" key="4">
    <source>
        <dbReference type="PIRSR" id="PIRSR606118-50"/>
    </source>
</evidence>
<dbReference type="InterPro" id="IPR038109">
    <property type="entry name" value="DNA_bind_recomb_sf"/>
</dbReference>
<evidence type="ECO:0000256" key="1">
    <source>
        <dbReference type="ARBA" id="ARBA00022908"/>
    </source>
</evidence>
<evidence type="ECO:0000256" key="3">
    <source>
        <dbReference type="ARBA" id="ARBA00023172"/>
    </source>
</evidence>
<dbReference type="PANTHER" id="PTHR30461">
    <property type="entry name" value="DNA-INVERTASE FROM LAMBDOID PROPHAGE"/>
    <property type="match status" value="1"/>
</dbReference>
<keyword evidence="2" id="KW-0238">DNA-binding</keyword>
<dbReference type="GO" id="GO:0000150">
    <property type="term" value="F:DNA strand exchange activity"/>
    <property type="evidence" value="ECO:0007669"/>
    <property type="project" value="InterPro"/>
</dbReference>
<dbReference type="PROSITE" id="PS51736">
    <property type="entry name" value="RECOMBINASES_3"/>
    <property type="match status" value="1"/>
</dbReference>
<organism evidence="8 9">
    <name type="scientific">Candidatus Gottesmanbacteria bacterium GW2011_GWB1_43_11</name>
    <dbReference type="NCBI Taxonomy" id="1618446"/>
    <lineage>
        <taxon>Bacteria</taxon>
        <taxon>Candidatus Gottesmaniibacteriota</taxon>
    </lineage>
</organism>
<evidence type="ECO:0000256" key="2">
    <source>
        <dbReference type="ARBA" id="ARBA00023125"/>
    </source>
</evidence>
<evidence type="ECO:0000256" key="5">
    <source>
        <dbReference type="PROSITE-ProRule" id="PRU10137"/>
    </source>
</evidence>
<comment type="caution">
    <text evidence="8">The sequence shown here is derived from an EMBL/GenBank/DDBJ whole genome shotgun (WGS) entry which is preliminary data.</text>
</comment>
<dbReference type="SUPFAM" id="SSF53041">
    <property type="entry name" value="Resolvase-like"/>
    <property type="match status" value="1"/>
</dbReference>
<evidence type="ECO:0000259" key="6">
    <source>
        <dbReference type="PROSITE" id="PS51736"/>
    </source>
</evidence>
<evidence type="ECO:0000313" key="9">
    <source>
        <dbReference type="Proteomes" id="UP000034050"/>
    </source>
</evidence>
<evidence type="ECO:0000259" key="7">
    <source>
        <dbReference type="PROSITE" id="PS51737"/>
    </source>
</evidence>
<evidence type="ECO:0000313" key="8">
    <source>
        <dbReference type="EMBL" id="KKS84719.1"/>
    </source>
</evidence>
<feature type="domain" description="Resolvase/invertase-type recombinase catalytic" evidence="6">
    <location>
        <begin position="2"/>
        <end position="152"/>
    </location>
</feature>
<dbReference type="Gene3D" id="3.40.50.1390">
    <property type="entry name" value="Resolvase, N-terminal catalytic domain"/>
    <property type="match status" value="1"/>
</dbReference>
<dbReference type="AlphaFoldDB" id="A0A0G1CGY2"/>
<dbReference type="STRING" id="1618446.UV61_C0025G0004"/>
<keyword evidence="3" id="KW-0233">DNA recombination</keyword>
<dbReference type="GO" id="GO:0015074">
    <property type="term" value="P:DNA integration"/>
    <property type="evidence" value="ECO:0007669"/>
    <property type="project" value="UniProtKB-KW"/>
</dbReference>
<dbReference type="Proteomes" id="UP000034050">
    <property type="component" value="Unassembled WGS sequence"/>
</dbReference>
<reference evidence="8 9" key="1">
    <citation type="journal article" date="2015" name="Nature">
        <title>rRNA introns, odd ribosomes, and small enigmatic genomes across a large radiation of phyla.</title>
        <authorList>
            <person name="Brown C.T."/>
            <person name="Hug L.A."/>
            <person name="Thomas B.C."/>
            <person name="Sharon I."/>
            <person name="Castelle C.J."/>
            <person name="Singh A."/>
            <person name="Wilkins M.J."/>
            <person name="Williams K.H."/>
            <person name="Banfield J.F."/>
        </authorList>
    </citation>
    <scope>NUCLEOTIDE SEQUENCE [LARGE SCALE GENOMIC DNA]</scope>
</reference>
<gene>
    <name evidence="8" type="ORF">UV61_C0025G0004</name>
</gene>
<protein>
    <submittedName>
        <fullName evidence="8">Site-specific recombinase</fullName>
    </submittedName>
</protein>
<dbReference type="GO" id="GO:0003677">
    <property type="term" value="F:DNA binding"/>
    <property type="evidence" value="ECO:0007669"/>
    <property type="project" value="UniProtKB-KW"/>
</dbReference>
<keyword evidence="1" id="KW-0229">DNA integration</keyword>